<feature type="domain" description="HPt" evidence="14">
    <location>
        <begin position="865"/>
        <end position="969"/>
    </location>
</feature>
<dbReference type="InterPro" id="IPR036061">
    <property type="entry name" value="CheW-like_dom_sf"/>
</dbReference>
<evidence type="ECO:0000256" key="2">
    <source>
        <dbReference type="ARBA" id="ARBA00012438"/>
    </source>
</evidence>
<dbReference type="SUPFAM" id="SSF52172">
    <property type="entry name" value="CheY-like"/>
    <property type="match status" value="1"/>
</dbReference>
<dbReference type="InterPro" id="IPR005467">
    <property type="entry name" value="His_kinase_dom"/>
</dbReference>
<dbReference type="InterPro" id="IPR002545">
    <property type="entry name" value="CheW-lke_dom"/>
</dbReference>
<feature type="domain" description="HPt" evidence="14">
    <location>
        <begin position="11"/>
        <end position="105"/>
    </location>
</feature>
<evidence type="ECO:0000256" key="6">
    <source>
        <dbReference type="ARBA" id="ARBA00022777"/>
    </source>
</evidence>
<dbReference type="Gene3D" id="3.40.50.2300">
    <property type="match status" value="1"/>
</dbReference>
<dbReference type="Proteomes" id="UP000317550">
    <property type="component" value="Chromosome"/>
</dbReference>
<feature type="modified residue" description="Phosphohistidine" evidence="9">
    <location>
        <position position="50"/>
    </location>
</feature>
<feature type="modified residue" description="Phosphohistidine" evidence="9">
    <location>
        <position position="909"/>
    </location>
</feature>
<dbReference type="Pfam" id="PF02518">
    <property type="entry name" value="HATPase_c"/>
    <property type="match status" value="1"/>
</dbReference>
<dbReference type="GO" id="GO:0006935">
    <property type="term" value="P:chemotaxis"/>
    <property type="evidence" value="ECO:0007669"/>
    <property type="project" value="InterPro"/>
</dbReference>
<dbReference type="PROSITE" id="PS50110">
    <property type="entry name" value="RESPONSE_REGULATORY"/>
    <property type="match status" value="1"/>
</dbReference>
<feature type="domain" description="HPt" evidence="14">
    <location>
        <begin position="604"/>
        <end position="708"/>
    </location>
</feature>
<dbReference type="Pfam" id="PF00072">
    <property type="entry name" value="Response_reg"/>
    <property type="match status" value="1"/>
</dbReference>
<dbReference type="Gene3D" id="2.30.30.40">
    <property type="entry name" value="SH3 Domains"/>
    <property type="match status" value="1"/>
</dbReference>
<dbReference type="Gene3D" id="1.20.120.160">
    <property type="entry name" value="HPT domain"/>
    <property type="match status" value="4"/>
</dbReference>
<dbReference type="InterPro" id="IPR004358">
    <property type="entry name" value="Sig_transdc_His_kin-like_C"/>
</dbReference>
<evidence type="ECO:0000259" key="14">
    <source>
        <dbReference type="PROSITE" id="PS50894"/>
    </source>
</evidence>
<dbReference type="OrthoDB" id="9803176at2"/>
<dbReference type="InterPro" id="IPR036641">
    <property type="entry name" value="HPT_dom_sf"/>
</dbReference>
<dbReference type="InterPro" id="IPR004105">
    <property type="entry name" value="CheA-like_dim"/>
</dbReference>
<feature type="domain" description="HPt" evidence="14">
    <location>
        <begin position="1372"/>
        <end position="1473"/>
    </location>
</feature>
<dbReference type="Pfam" id="PF01584">
    <property type="entry name" value="CheW"/>
    <property type="match status" value="1"/>
</dbReference>
<keyword evidence="5" id="KW-0808">Transferase</keyword>
<dbReference type="CDD" id="cd00088">
    <property type="entry name" value="HPT"/>
    <property type="match status" value="2"/>
</dbReference>
<dbReference type="EMBL" id="CP041730">
    <property type="protein sequence ID" value="QDQ26652.1"/>
    <property type="molecule type" value="Genomic_DNA"/>
</dbReference>
<protein>
    <recommendedName>
        <fullName evidence="3">Chemotaxis protein CheA</fullName>
        <ecNumber evidence="2">2.7.13.3</ecNumber>
    </recommendedName>
</protein>
<dbReference type="SMART" id="SM01231">
    <property type="entry name" value="H-kinase_dim"/>
    <property type="match status" value="1"/>
</dbReference>
<dbReference type="SUPFAM" id="SSF55874">
    <property type="entry name" value="ATPase domain of HSP90 chaperone/DNA topoisomerase II/histidine kinase"/>
    <property type="match status" value="1"/>
</dbReference>
<dbReference type="SUPFAM" id="SSF50341">
    <property type="entry name" value="CheW-like"/>
    <property type="match status" value="1"/>
</dbReference>
<dbReference type="Pfam" id="PF01627">
    <property type="entry name" value="Hpt"/>
    <property type="match status" value="3"/>
</dbReference>
<accession>A0A516SES1</accession>
<evidence type="ECO:0000256" key="8">
    <source>
        <dbReference type="ARBA" id="ARBA00035100"/>
    </source>
</evidence>
<dbReference type="SMART" id="SM00073">
    <property type="entry name" value="HPT"/>
    <property type="match status" value="3"/>
</dbReference>
<feature type="modified residue" description="Phosphohistidine" evidence="9">
    <location>
        <position position="651"/>
    </location>
</feature>
<dbReference type="SMART" id="SM00448">
    <property type="entry name" value="REC"/>
    <property type="match status" value="1"/>
</dbReference>
<dbReference type="SUPFAM" id="SSF47226">
    <property type="entry name" value="Histidine-containing phosphotransfer domain, HPT domain"/>
    <property type="match status" value="5"/>
</dbReference>
<dbReference type="GO" id="GO:0000155">
    <property type="term" value="F:phosphorelay sensor kinase activity"/>
    <property type="evidence" value="ECO:0007669"/>
    <property type="project" value="InterPro"/>
</dbReference>
<dbReference type="InterPro" id="IPR003594">
    <property type="entry name" value="HATPase_dom"/>
</dbReference>
<evidence type="ECO:0000259" key="13">
    <source>
        <dbReference type="PROSITE" id="PS50851"/>
    </source>
</evidence>
<proteinExistence type="predicted"/>
<keyword evidence="6" id="KW-0418">Kinase</keyword>
<dbReference type="InterPro" id="IPR008207">
    <property type="entry name" value="Sig_transdc_His_kin_Hpt_dom"/>
</dbReference>
<comment type="function">
    <text evidence="8">Involved in the transmission of sensory signals from the chemoreceptors to the flagellar motors. CheA is autophosphorylated; it can transfer its phosphate group to either CheB or CheY.</text>
</comment>
<organism evidence="15 16">
    <name type="scientific">Chitinimonas arctica</name>
    <dbReference type="NCBI Taxonomy" id="2594795"/>
    <lineage>
        <taxon>Bacteria</taxon>
        <taxon>Pseudomonadati</taxon>
        <taxon>Pseudomonadota</taxon>
        <taxon>Betaproteobacteria</taxon>
        <taxon>Neisseriales</taxon>
        <taxon>Chitinibacteraceae</taxon>
        <taxon>Chitinimonas</taxon>
    </lineage>
</organism>
<evidence type="ECO:0000313" key="15">
    <source>
        <dbReference type="EMBL" id="QDQ26652.1"/>
    </source>
</evidence>
<evidence type="ECO:0000256" key="5">
    <source>
        <dbReference type="ARBA" id="ARBA00022679"/>
    </source>
</evidence>
<comment type="catalytic activity">
    <reaction evidence="1">
        <text>ATP + protein L-histidine = ADP + protein N-phospho-L-histidine.</text>
        <dbReference type="EC" id="2.7.13.3"/>
    </reaction>
</comment>
<evidence type="ECO:0000256" key="7">
    <source>
        <dbReference type="ARBA" id="ARBA00023012"/>
    </source>
</evidence>
<feature type="domain" description="Histidine kinase" evidence="11">
    <location>
        <begin position="1644"/>
        <end position="1847"/>
    </location>
</feature>
<evidence type="ECO:0000259" key="12">
    <source>
        <dbReference type="PROSITE" id="PS50110"/>
    </source>
</evidence>
<keyword evidence="4 10" id="KW-0597">Phosphoprotein</keyword>
<name>A0A516SES1_9NEIS</name>
<dbReference type="SMART" id="SM00387">
    <property type="entry name" value="HATPase_c"/>
    <property type="match status" value="1"/>
</dbReference>
<dbReference type="InterPro" id="IPR001789">
    <property type="entry name" value="Sig_transdc_resp-reg_receiver"/>
</dbReference>
<dbReference type="InterPro" id="IPR036890">
    <property type="entry name" value="HATPase_C_sf"/>
</dbReference>
<dbReference type="InterPro" id="IPR051315">
    <property type="entry name" value="Bact_Chemotaxis_CheA"/>
</dbReference>
<gene>
    <name evidence="15" type="ORF">FNU76_09900</name>
</gene>
<dbReference type="PRINTS" id="PR00344">
    <property type="entry name" value="BCTRLSENSOR"/>
</dbReference>
<evidence type="ECO:0000313" key="16">
    <source>
        <dbReference type="Proteomes" id="UP000317550"/>
    </source>
</evidence>
<dbReference type="RefSeq" id="WP_144278046.1">
    <property type="nucleotide sequence ID" value="NZ_CP041730.1"/>
</dbReference>
<dbReference type="InterPro" id="IPR058661">
    <property type="entry name" value="FimL_2nd"/>
</dbReference>
<dbReference type="PROSITE" id="PS50894">
    <property type="entry name" value="HPT"/>
    <property type="match status" value="4"/>
</dbReference>
<evidence type="ECO:0000256" key="10">
    <source>
        <dbReference type="PROSITE-ProRule" id="PRU00169"/>
    </source>
</evidence>
<sequence>MSAHTEFDLGSLIWVKGEIDQALDKARQSLAKYATQADAAELKFAQTHLHQVRGAVEMVGLSGAARFAEELEVAVGSVERGEAEASLLAAVTDAAQSLTQYLEALINGAPDLALKLLPSYRRVREQRGERSSSGAELFFPPLSATLPPNLVVAKMDEAALGPYLKSARSRFEAGLLKWIKGERREGGQWMVQALFGVARSQTSNLQRGFWWAAAALAEGSVDNRAKLDIDLKQLFVRLNQQLKRLSDSGGKVAERLFRDVLYGVAHLETQSVQCAAVRQAFGLNALLPSGALEDDAQQLVSLQVARELKELVGQAKDNWARVGGGSFDRLPAFRQQLSEFAKRSGILAIVGFDDLVTAVMEVVGKMKAAPAEGQALEVATALLLLENSLIVFPERSTDFPAQAVAMQARLRDNTVGSPEVTLLDEVSRRAQERLLISQVAQEIQSNLGQIEQTLDDFFRDSSTRGELAGTDGAIRQIRGALTMLDERDAQLILDACANIVKSCQAEDYQAPAEELEFLAEAFSSLGFYIDALKREEAGRHRLIAPWLHKIRGDVMEEEPAASEPSQAEQIAAEFASGPEAEAELHPALHEANAPPAPASEVVSDAAVDAELLEVYLEEAVEVLDNVNSHLAVVRDQPTNKDALTVIRRGFHTLKGSGRMVGLNQLGEVAWAVEQVLNKWLQDEKRANPALLQLIEQASQHFSTWVEELKQSGAALVEASSLFAQAESLKSGGETEVSAAEAPAAAVEMAPPAMVDEAATLPVFDLSEADATLEIGAAPAPAEAEPALVDFSFDLEATAPDLAEPELAATEHIDLELPTLEVAEGLDFDLGLELDAAAADVALEPGSLELARTEQEADTAELVIGDIVISKALFGIFLDEAYHHFATLNDAFIDFSARGEVRPEFVHAAHTLCGIANTTGFTALGELGYAIEQALLAYEKVGGEPEQADYDILSHAIDKIGVMLGQIGRYETPSDEPQTIGRLMALVDRLKDTPLPGSVLDLPPVEVAAPAVAAPVELPAPVEAVSLESADEAVLDLDDIGLDFDLGDETIEPALVVAASETPTALTAESDLEIGLELPEQAEDHFDLDLSLPDTPALDLAEEGSEDALTLSLPEASQPVAQEMRRSEEELEQELDIELSLPDAIGSGEGTAQAVEAPVEFDGLDLSLDEDDLALDLSSASDGVTVEAEAPSFVLEEADHGLDLSLDTEPEPFPEAQPVEIVAVETAAEAIELPEAEPEWLPEPEVAAEPVSVPEPELELPVSLSFDEEAPAGDFEPVLLEAEAIEPFDLPLTDAALNDMPLAHIDETIVMEVGERPADDTGLDVAAVETGDLPQYEEVAALPIEAPSPAEADGVGSVIHLTSPDRLAEITVHDEIDEQLLPIFLEEMQELLPQLSADLRALRGEPGKSETHDSLKRVLHTLKGSARMAGAMRMGEATHNMETRLLNAGEHLPLALIDELDLDLDAITELQDHLVNGDPNAEAEADIAEMVAESLAETGGSQAGQAKPGRVVAAQPLGLVDPDAGKSSLRVRSDLVDRLVNQAGEVSISRTRIESEMLALKRSLLDLTDNVGRLRGQLREIEIQAESQMQSRMAHATDLPDFDPLEFDRFSRLQELTRFMAESVNDVATVQHNLLKNLDESSAALTQQARMTRDLQQELMRVRMVPFSSVSERLYRLVRQTGKETSKKVNLEIRGGRSEIDRGVLEKMVSPFEHMLRNAIDHGLEKPEQRLSSGKNEFGEIVVEARQEGNELVLVLRDDGIGLDIDRIRQKGLEKGMIEAGGEYTDAQIMALIFEVGFSTASSVTQLSGRGIGMDVVKTEIEDLGGRVEVTSERGQGTTFTIHLPLTLAVTQAVLVKVADKLFAIPSVMVEQVQEVKIEPLNELYQRHQAEWQGNVYPFHYLPRLLGDYDSQPEQKRYNTVMLLRSGVHRIAVHVDTLVKNQEVVVKNIGPQLVRVAGIAGATVLGNGEIVLIINPLALLQRRADAPVADFDAAMAASAPAPEEIMQVSPIVMVVDDSLTVRKITGRLLAREGYQVETAKDGVDALQKLQDIRPAVMLLDVEMPRMDGFELTRNMRANAGLRDIPIIMITSRTADKHKNYAFELGVNAFLGKPYQEDELLEHIRRLIGEEVAAG</sequence>
<dbReference type="PROSITE" id="PS50851">
    <property type="entry name" value="CHEW"/>
    <property type="match status" value="1"/>
</dbReference>
<evidence type="ECO:0000256" key="4">
    <source>
        <dbReference type="ARBA" id="ARBA00022553"/>
    </source>
</evidence>
<evidence type="ECO:0000256" key="3">
    <source>
        <dbReference type="ARBA" id="ARBA00021495"/>
    </source>
</evidence>
<evidence type="ECO:0000259" key="11">
    <source>
        <dbReference type="PROSITE" id="PS50109"/>
    </source>
</evidence>
<dbReference type="CDD" id="cd17546">
    <property type="entry name" value="REC_hyHK_CKI1_RcsC-like"/>
    <property type="match status" value="1"/>
</dbReference>
<dbReference type="EC" id="2.7.13.3" evidence="2"/>
<evidence type="ECO:0000256" key="1">
    <source>
        <dbReference type="ARBA" id="ARBA00000085"/>
    </source>
</evidence>
<dbReference type="PROSITE" id="PS50109">
    <property type="entry name" value="HIS_KIN"/>
    <property type="match status" value="1"/>
</dbReference>
<dbReference type="Pfam" id="PF26379">
    <property type="entry name" value="FimL_2nd"/>
    <property type="match status" value="1"/>
</dbReference>
<dbReference type="KEGG" id="cari:FNU76_09900"/>
<evidence type="ECO:0000256" key="9">
    <source>
        <dbReference type="PROSITE-ProRule" id="PRU00110"/>
    </source>
</evidence>
<dbReference type="InterPro" id="IPR011006">
    <property type="entry name" value="CheY-like_superfamily"/>
</dbReference>
<dbReference type="SMART" id="SM00260">
    <property type="entry name" value="CheW"/>
    <property type="match status" value="1"/>
</dbReference>
<dbReference type="FunFam" id="3.30.565.10:FF:000016">
    <property type="entry name" value="Chemotaxis protein CheA, putative"/>
    <property type="match status" value="1"/>
</dbReference>
<reference evidence="16" key="1">
    <citation type="submission" date="2019-07" db="EMBL/GenBank/DDBJ databases">
        <title>Chitinimonas sp. nov., isolated from Ny-Alesund, arctica soil.</title>
        <authorList>
            <person name="Xu Q."/>
            <person name="Peng F."/>
        </authorList>
    </citation>
    <scope>NUCLEOTIDE SEQUENCE [LARGE SCALE GENOMIC DNA]</scope>
    <source>
        <strain evidence="16">R3-44</strain>
    </source>
</reference>
<keyword evidence="7" id="KW-0902">Two-component regulatory system</keyword>
<feature type="modified residue" description="Phosphohistidine" evidence="9">
    <location>
        <position position="1419"/>
    </location>
</feature>
<dbReference type="GO" id="GO:0005737">
    <property type="term" value="C:cytoplasm"/>
    <property type="evidence" value="ECO:0007669"/>
    <property type="project" value="InterPro"/>
</dbReference>
<dbReference type="PANTHER" id="PTHR43395">
    <property type="entry name" value="SENSOR HISTIDINE KINASE CHEA"/>
    <property type="match status" value="1"/>
</dbReference>
<keyword evidence="16" id="KW-1185">Reference proteome</keyword>
<feature type="domain" description="CheW-like" evidence="13">
    <location>
        <begin position="1849"/>
        <end position="1984"/>
    </location>
</feature>
<dbReference type="PANTHER" id="PTHR43395:SF8">
    <property type="entry name" value="HISTIDINE KINASE"/>
    <property type="match status" value="1"/>
</dbReference>
<dbReference type="Gene3D" id="3.30.565.10">
    <property type="entry name" value="Histidine kinase-like ATPase, C-terminal domain"/>
    <property type="match status" value="1"/>
</dbReference>
<feature type="modified residue" description="4-aspartylphosphate" evidence="10">
    <location>
        <position position="2059"/>
    </location>
</feature>
<feature type="domain" description="Response regulatory" evidence="12">
    <location>
        <begin position="2010"/>
        <end position="2126"/>
    </location>
</feature>